<dbReference type="EMBL" id="LDPZ01000025">
    <property type="protein sequence ID" value="KTQ95038.1"/>
    <property type="molecule type" value="Genomic_DNA"/>
</dbReference>
<dbReference type="PATRIC" id="fig|401562.3.peg.2316"/>
<accession>A0A175R6T8</accession>
<organism evidence="1 2">
    <name type="scientific">Aureimonas ureilytica</name>
    <dbReference type="NCBI Taxonomy" id="401562"/>
    <lineage>
        <taxon>Bacteria</taxon>
        <taxon>Pseudomonadati</taxon>
        <taxon>Pseudomonadota</taxon>
        <taxon>Alphaproteobacteria</taxon>
        <taxon>Hyphomicrobiales</taxon>
        <taxon>Aurantimonadaceae</taxon>
        <taxon>Aureimonas</taxon>
    </lineage>
</organism>
<reference evidence="1 2" key="1">
    <citation type="journal article" date="2016" name="Front. Microbiol.">
        <title>Genomic Resource of Rice Seed Associated Bacteria.</title>
        <authorList>
            <person name="Midha S."/>
            <person name="Bansal K."/>
            <person name="Sharma S."/>
            <person name="Kumar N."/>
            <person name="Patil P.P."/>
            <person name="Chaudhry V."/>
            <person name="Patil P.B."/>
        </authorList>
    </citation>
    <scope>NUCLEOTIDE SEQUENCE [LARGE SCALE GENOMIC DNA]</scope>
    <source>
        <strain evidence="1 2">NS226</strain>
    </source>
</reference>
<dbReference type="RefSeq" id="WP_058635449.1">
    <property type="nucleotide sequence ID" value="NZ_LDPZ01000025.1"/>
</dbReference>
<protein>
    <submittedName>
        <fullName evidence="1">Uncharacterized protein</fullName>
    </submittedName>
</protein>
<comment type="caution">
    <text evidence="1">The sequence shown here is derived from an EMBL/GenBank/DDBJ whole genome shotgun (WGS) entry which is preliminary data.</text>
</comment>
<evidence type="ECO:0000313" key="2">
    <source>
        <dbReference type="Proteomes" id="UP000078272"/>
    </source>
</evidence>
<dbReference type="AlphaFoldDB" id="A0A175R6T8"/>
<gene>
    <name evidence="1" type="ORF">NS226_13660</name>
</gene>
<evidence type="ECO:0000313" key="1">
    <source>
        <dbReference type="EMBL" id="KTQ95038.1"/>
    </source>
</evidence>
<dbReference type="Proteomes" id="UP000078272">
    <property type="component" value="Unassembled WGS sequence"/>
</dbReference>
<name>A0A175R6T8_9HYPH</name>
<sequence length="166" mass="18549">MNKNTHPPRIRAADAAKGHAAEHTFRRWLDASVLPHLYVEQSPLTVPAPLRGQIKRPDYLVGIPGVGLVAFDVKAKTLYPEGLIFDLEEVRKMRVFARLFHLTVYFACLDPAGGSEGCWVRLNQLDSVPAVRRNGTMTLCIPLHETIPVSLQEDFYCAFVRAVALI</sequence>
<proteinExistence type="predicted"/>
<dbReference type="OrthoDB" id="7917257at2"/>